<feature type="region of interest" description="Disordered" evidence="2">
    <location>
        <begin position="826"/>
        <end position="867"/>
    </location>
</feature>
<evidence type="ECO:0000256" key="1">
    <source>
        <dbReference type="SAM" id="Coils"/>
    </source>
</evidence>
<feature type="region of interest" description="Disordered" evidence="2">
    <location>
        <begin position="362"/>
        <end position="445"/>
    </location>
</feature>
<feature type="compositionally biased region" description="Acidic residues" evidence="2">
    <location>
        <begin position="635"/>
        <end position="667"/>
    </location>
</feature>
<name>A0A485LG34_9STRA</name>
<proteinExistence type="predicted"/>
<reference evidence="3" key="2">
    <citation type="submission" date="2019-06" db="EMBL/GenBank/DDBJ databases">
        <title>Genomics analysis of Aphanomyces spp. identifies a new class of oomycete effector associated with host adaptation.</title>
        <authorList>
            <person name="Gaulin E."/>
        </authorList>
    </citation>
    <scope>NUCLEOTIDE SEQUENCE</scope>
    <source>
        <strain evidence="3">CBS 578.67</strain>
    </source>
</reference>
<feature type="compositionally biased region" description="Polar residues" evidence="2">
    <location>
        <begin position="785"/>
        <end position="794"/>
    </location>
</feature>
<reference evidence="4 5" key="1">
    <citation type="submission" date="2019-03" db="EMBL/GenBank/DDBJ databases">
        <authorList>
            <person name="Gaulin E."/>
            <person name="Dumas B."/>
        </authorList>
    </citation>
    <scope>NUCLEOTIDE SEQUENCE [LARGE SCALE GENOMIC DNA]</scope>
    <source>
        <strain evidence="4">CBS 568.67</strain>
    </source>
</reference>
<keyword evidence="5" id="KW-1185">Reference proteome</keyword>
<sequence>MESNRSVQLTGLSHDQRHDVILLELARKRAAKTTTAEAKLTSRAIRRSGNKVTQERHHAFLLEPATRIRIDAILHRVNDVLATVGLSTDFSRDDKEYVLNWMDEVDLILNAFVAGDDPRRDPLGRMVDKLAWLQHSYLCLAEAGVDAKALVGQWERDGVLDSDGSDDDDDGASSAVPVFDDMEADAEFARRERLVRRKAAARVISRTLTTTTGGSGLLANRMEEFRSFGNTFYKNIDTKVLQKESRRLGTLEDSQTKGAQSQLPGMRLKDLMRMAQHVATFKIDDALRNVEISQTKRRLREERSAVKIQLKWRSYKYAQMKLLKLIEELRKKKQAAATKKKAASVVVAVAAATEITKKLNLPSKPLTLGNQRPKGTPPSNENAIQPKTPDAPRTPPASTTALRPSKLTTPPPSKPLTPEQPLVDQNGCRPSRPLLPKPELMPSGEEVDGMIENKQDDARVTPSRARRASVVATLVTALNDETRQLEEHERLLQEMEWTAAADGGGSEWIEVVPSTSEMGVNQERSVEHDDKEARPPVARRVSTKRLSAASIAAYDYAMPKAAAVGHDDEQQQPLMQVEPQDDLQRLEHKLKSRMALKRSALVVVLANSMRAKAPAAPLGEAEPTDDVVLPTDVPPMEETDHEDDEEDDNEDEEEDDVEDQVESEEEERAAQRLAILRAAAMHRTHPATTRLCYFGGSTLQLDTTTAHVDLTKPCLPFMELESKRRPPPPSRGLEILPVDDDKDEGETRACDEAEQASRGSLLGRGEGRHDEPASSPDRSPRGRSQPVQTTSVELTDQVWISLPKLPEPVPPRTSPTRYAAFLDDLDDGGRKKKKEKRRVPGEGMLPPATTLRPHTSWATASPSYGSISRRHERDAAMHAVHILKRNEEKKSARQVQSARVGSQKRPLVVSKEEAAKGRKREAGGRSNTAQGRAGVCTIKTTSRVKSGGSGTPRREALTQETWPRTVASTDSTSTSVVFKGERRRLQDDLDDDNDEEAIDRRQLNSHRQEQQEQHCTSPLRLTADVPPDRFRTDIPQHMWTADNEEAPSSPRAISHEAARSTNAPIAAALATYIGLLYAAPSAR</sequence>
<gene>
    <name evidence="4" type="primary">Aste57867_20255</name>
    <name evidence="3" type="ORF">As57867_020189</name>
    <name evidence="4" type="ORF">ASTE57867_20255</name>
</gene>
<feature type="region of interest" description="Disordered" evidence="2">
    <location>
        <begin position="887"/>
        <end position="1026"/>
    </location>
</feature>
<feature type="coiled-coil region" evidence="1">
    <location>
        <begin position="471"/>
        <end position="498"/>
    </location>
</feature>
<keyword evidence="1" id="KW-0175">Coiled coil</keyword>
<feature type="compositionally biased region" description="Basic and acidic residues" evidence="2">
    <location>
        <begin position="910"/>
        <end position="923"/>
    </location>
</feature>
<feature type="compositionally biased region" description="Basic and acidic residues" evidence="2">
    <location>
        <begin position="524"/>
        <end position="534"/>
    </location>
</feature>
<dbReference type="EMBL" id="CAADRA010006790">
    <property type="protein sequence ID" value="VFT96945.1"/>
    <property type="molecule type" value="Genomic_DNA"/>
</dbReference>
<dbReference type="OrthoDB" id="79880at2759"/>
<organism evidence="4 5">
    <name type="scientific">Aphanomyces stellatus</name>
    <dbReference type="NCBI Taxonomy" id="120398"/>
    <lineage>
        <taxon>Eukaryota</taxon>
        <taxon>Sar</taxon>
        <taxon>Stramenopiles</taxon>
        <taxon>Oomycota</taxon>
        <taxon>Saprolegniomycetes</taxon>
        <taxon>Saprolegniales</taxon>
        <taxon>Verrucalvaceae</taxon>
        <taxon>Aphanomyces</taxon>
    </lineage>
</organism>
<feature type="compositionally biased region" description="Low complexity" evidence="2">
    <location>
        <begin position="965"/>
        <end position="977"/>
    </location>
</feature>
<protein>
    <submittedName>
        <fullName evidence="4">Aste57867_20255 protein</fullName>
    </submittedName>
</protein>
<feature type="compositionally biased region" description="Polar residues" evidence="2">
    <location>
        <begin position="852"/>
        <end position="866"/>
    </location>
</feature>
<feature type="region of interest" description="Disordered" evidence="2">
    <location>
        <begin position="613"/>
        <end position="669"/>
    </location>
</feature>
<dbReference type="Proteomes" id="UP000332933">
    <property type="component" value="Unassembled WGS sequence"/>
</dbReference>
<evidence type="ECO:0000313" key="4">
    <source>
        <dbReference type="EMBL" id="VFT96945.1"/>
    </source>
</evidence>
<dbReference type="EMBL" id="VJMH01006767">
    <property type="protein sequence ID" value="KAF0688094.1"/>
    <property type="molecule type" value="Genomic_DNA"/>
</dbReference>
<feature type="region of interest" description="Disordered" evidence="2">
    <location>
        <begin position="517"/>
        <end position="538"/>
    </location>
</feature>
<accession>A0A485LG34</accession>
<dbReference type="AlphaFoldDB" id="A0A485LG34"/>
<evidence type="ECO:0000313" key="3">
    <source>
        <dbReference type="EMBL" id="KAF0688094.1"/>
    </source>
</evidence>
<evidence type="ECO:0000313" key="5">
    <source>
        <dbReference type="Proteomes" id="UP000332933"/>
    </source>
</evidence>
<feature type="compositionally biased region" description="Basic and acidic residues" evidence="2">
    <location>
        <begin position="998"/>
        <end position="1012"/>
    </location>
</feature>
<evidence type="ECO:0000256" key="2">
    <source>
        <dbReference type="SAM" id="MobiDB-lite"/>
    </source>
</evidence>
<feature type="compositionally biased region" description="Acidic residues" evidence="2">
    <location>
        <begin position="988"/>
        <end position="997"/>
    </location>
</feature>
<feature type="region of interest" description="Disordered" evidence="2">
    <location>
        <begin position="719"/>
        <end position="795"/>
    </location>
</feature>